<dbReference type="Proteomes" id="UP000825935">
    <property type="component" value="Chromosome 34"/>
</dbReference>
<dbReference type="AlphaFoldDB" id="A0A8T2QJK7"/>
<organism evidence="1 2">
    <name type="scientific">Ceratopteris richardii</name>
    <name type="common">Triangle waterfern</name>
    <dbReference type="NCBI Taxonomy" id="49495"/>
    <lineage>
        <taxon>Eukaryota</taxon>
        <taxon>Viridiplantae</taxon>
        <taxon>Streptophyta</taxon>
        <taxon>Embryophyta</taxon>
        <taxon>Tracheophyta</taxon>
        <taxon>Polypodiopsida</taxon>
        <taxon>Polypodiidae</taxon>
        <taxon>Polypodiales</taxon>
        <taxon>Pteridineae</taxon>
        <taxon>Pteridaceae</taxon>
        <taxon>Parkerioideae</taxon>
        <taxon>Ceratopteris</taxon>
    </lineage>
</organism>
<evidence type="ECO:0000313" key="2">
    <source>
        <dbReference type="Proteomes" id="UP000825935"/>
    </source>
</evidence>
<evidence type="ECO:0000313" key="1">
    <source>
        <dbReference type="EMBL" id="KAH7284322.1"/>
    </source>
</evidence>
<keyword evidence="2" id="KW-1185">Reference proteome</keyword>
<dbReference type="EMBL" id="CM035439">
    <property type="protein sequence ID" value="KAH7284322.1"/>
    <property type="molecule type" value="Genomic_DNA"/>
</dbReference>
<name>A0A8T2QJK7_CERRI</name>
<protein>
    <submittedName>
        <fullName evidence="1">Uncharacterized protein</fullName>
    </submittedName>
</protein>
<proteinExistence type="predicted"/>
<comment type="caution">
    <text evidence="1">The sequence shown here is derived from an EMBL/GenBank/DDBJ whole genome shotgun (WGS) entry which is preliminary data.</text>
</comment>
<reference evidence="1" key="1">
    <citation type="submission" date="2021-08" db="EMBL/GenBank/DDBJ databases">
        <title>WGS assembly of Ceratopteris richardii.</title>
        <authorList>
            <person name="Marchant D.B."/>
            <person name="Chen G."/>
            <person name="Jenkins J."/>
            <person name="Shu S."/>
            <person name="Leebens-Mack J."/>
            <person name="Grimwood J."/>
            <person name="Schmutz J."/>
            <person name="Soltis P."/>
            <person name="Soltis D."/>
            <person name="Chen Z.-H."/>
        </authorList>
    </citation>
    <scope>NUCLEOTIDE SEQUENCE</scope>
    <source>
        <strain evidence="1">Whitten #5841</strain>
        <tissue evidence="1">Leaf</tissue>
    </source>
</reference>
<sequence length="174" mass="19827">MNVGLLEQGKLSSIMNVLECISYLQELRYHYPVLPSITLCTKSSLDVSIMGAGWLRDDINELLITVGEGNKWSSHAVCLNGNSSLIHGFCFLHHTKVNLQGNVAHLNRKRFTNNFSQRLRSLYALSTSHHRVEACISCEMHEIVLMNDFDEIWENYGRICILHSLIVMAKLYMS</sequence>
<gene>
    <name evidence="1" type="ORF">KP509_34G049200</name>
</gene>
<accession>A0A8T2QJK7</accession>